<organism evidence="2 3">
    <name type="scientific">Anas platyrhynchos</name>
    <name type="common">Mallard</name>
    <name type="synonym">Anas boschas</name>
    <dbReference type="NCBI Taxonomy" id="8839"/>
    <lineage>
        <taxon>Eukaryota</taxon>
        <taxon>Metazoa</taxon>
        <taxon>Chordata</taxon>
        <taxon>Craniata</taxon>
        <taxon>Vertebrata</taxon>
        <taxon>Euteleostomi</taxon>
        <taxon>Archelosauria</taxon>
        <taxon>Archosauria</taxon>
        <taxon>Dinosauria</taxon>
        <taxon>Saurischia</taxon>
        <taxon>Theropoda</taxon>
        <taxon>Coelurosauria</taxon>
        <taxon>Aves</taxon>
        <taxon>Neognathae</taxon>
        <taxon>Galloanserae</taxon>
        <taxon>Anseriformes</taxon>
        <taxon>Anatidae</taxon>
        <taxon>Anatinae</taxon>
        <taxon>Anas</taxon>
    </lineage>
</organism>
<sequence>MYLNQQSYVINHADAQGAMQGIGDIQGIVGWQNGDHKWKDIQDQTENMQEYEKNEFRNQAVGAWGKRKQREFSQLLYTARQESEEGSSESEGSEKLRGEADFMTLKESRRPGTSDHGVAVKSHENTESCKHAQLMLCISRHQQLATAGEAEIYLH</sequence>
<evidence type="ECO:0000256" key="1">
    <source>
        <dbReference type="SAM" id="MobiDB-lite"/>
    </source>
</evidence>
<evidence type="ECO:0000313" key="3">
    <source>
        <dbReference type="Proteomes" id="UP000296049"/>
    </source>
</evidence>
<evidence type="ECO:0000313" key="2">
    <source>
        <dbReference type="EMBL" id="EOA97878.1"/>
    </source>
</evidence>
<protein>
    <submittedName>
        <fullName evidence="2">Uncharacterized protein</fullName>
    </submittedName>
</protein>
<dbReference type="Proteomes" id="UP000296049">
    <property type="component" value="Unassembled WGS sequence"/>
</dbReference>
<reference evidence="3" key="1">
    <citation type="journal article" date="2013" name="Nat. Genet.">
        <title>The duck genome and transcriptome provide insight into an avian influenza virus reservoir species.</title>
        <authorList>
            <person name="Huang Y."/>
            <person name="Li Y."/>
            <person name="Burt D.W."/>
            <person name="Chen H."/>
            <person name="Zhang Y."/>
            <person name="Qian W."/>
            <person name="Kim H."/>
            <person name="Gan S."/>
            <person name="Zhao Y."/>
            <person name="Li J."/>
            <person name="Yi K."/>
            <person name="Feng H."/>
            <person name="Zhu P."/>
            <person name="Li B."/>
            <person name="Liu Q."/>
            <person name="Fairley S."/>
            <person name="Magor K.E."/>
            <person name="Du Z."/>
            <person name="Hu X."/>
            <person name="Goodman L."/>
            <person name="Tafer H."/>
            <person name="Vignal A."/>
            <person name="Lee T."/>
            <person name="Kim K.W."/>
            <person name="Sheng Z."/>
            <person name="An Y."/>
            <person name="Searle S."/>
            <person name="Herrero J."/>
            <person name="Groenen M.A."/>
            <person name="Crooijmans R.P."/>
            <person name="Faraut T."/>
            <person name="Cai Q."/>
            <person name="Webster R.G."/>
            <person name="Aldridge J.R."/>
            <person name="Warren W.C."/>
            <person name="Bartschat S."/>
            <person name="Kehr S."/>
            <person name="Marz M."/>
            <person name="Stadler P.F."/>
            <person name="Smith J."/>
            <person name="Kraus R.H."/>
            <person name="Zhao Y."/>
            <person name="Ren L."/>
            <person name="Fei J."/>
            <person name="Morisson M."/>
            <person name="Kaiser P."/>
            <person name="Griffin D.K."/>
            <person name="Rao M."/>
            <person name="Pitel F."/>
            <person name="Wang J."/>
            <person name="Li N."/>
        </authorList>
    </citation>
    <scope>NUCLEOTIDE SEQUENCE [LARGE SCALE GENOMIC DNA]</scope>
</reference>
<feature type="compositionally biased region" description="Basic and acidic residues" evidence="1">
    <location>
        <begin position="92"/>
        <end position="113"/>
    </location>
</feature>
<proteinExistence type="predicted"/>
<keyword evidence="3" id="KW-1185">Reference proteome</keyword>
<feature type="region of interest" description="Disordered" evidence="1">
    <location>
        <begin position="79"/>
        <end position="124"/>
    </location>
</feature>
<accession>R0KX87</accession>
<gene>
    <name evidence="2" type="ORF">Anapl_11674</name>
</gene>
<dbReference type="AlphaFoldDB" id="R0KX87"/>
<name>R0KX87_ANAPL</name>
<dbReference type="EMBL" id="KB743590">
    <property type="protein sequence ID" value="EOA97878.1"/>
    <property type="molecule type" value="Genomic_DNA"/>
</dbReference>